<dbReference type="SUPFAM" id="SSF46689">
    <property type="entry name" value="Homeodomain-like"/>
    <property type="match status" value="1"/>
</dbReference>
<name>A0ABU0F3Q2_9PSEU</name>
<dbReference type="Pfam" id="PF00440">
    <property type="entry name" value="TetR_N"/>
    <property type="match status" value="1"/>
</dbReference>
<feature type="domain" description="HTH tetR-type" evidence="6">
    <location>
        <begin position="6"/>
        <end position="66"/>
    </location>
</feature>
<dbReference type="PROSITE" id="PS01081">
    <property type="entry name" value="HTH_TETR_1"/>
    <property type="match status" value="1"/>
</dbReference>
<dbReference type="InterPro" id="IPR023772">
    <property type="entry name" value="DNA-bd_HTH_TetR-type_CS"/>
</dbReference>
<dbReference type="EMBL" id="JAUSUT010000001">
    <property type="protein sequence ID" value="MDQ0381715.1"/>
    <property type="molecule type" value="Genomic_DNA"/>
</dbReference>
<evidence type="ECO:0000256" key="5">
    <source>
        <dbReference type="SAM" id="MobiDB-lite"/>
    </source>
</evidence>
<reference evidence="7 8" key="1">
    <citation type="submission" date="2023-07" db="EMBL/GenBank/DDBJ databases">
        <title>Sequencing the genomes of 1000 actinobacteria strains.</title>
        <authorList>
            <person name="Klenk H.-P."/>
        </authorList>
    </citation>
    <scope>NUCLEOTIDE SEQUENCE [LARGE SCALE GENOMIC DNA]</scope>
    <source>
        <strain evidence="7 8">DSM 45805</strain>
    </source>
</reference>
<comment type="caution">
    <text evidence="7">The sequence shown here is derived from an EMBL/GenBank/DDBJ whole genome shotgun (WGS) entry which is preliminary data.</text>
</comment>
<evidence type="ECO:0000256" key="2">
    <source>
        <dbReference type="ARBA" id="ARBA00023125"/>
    </source>
</evidence>
<organism evidence="7 8">
    <name type="scientific">Amycolatopsis thermophila</name>
    <dbReference type="NCBI Taxonomy" id="206084"/>
    <lineage>
        <taxon>Bacteria</taxon>
        <taxon>Bacillati</taxon>
        <taxon>Actinomycetota</taxon>
        <taxon>Actinomycetes</taxon>
        <taxon>Pseudonocardiales</taxon>
        <taxon>Pseudonocardiaceae</taxon>
        <taxon>Amycolatopsis</taxon>
    </lineage>
</organism>
<dbReference type="InterPro" id="IPR001647">
    <property type="entry name" value="HTH_TetR"/>
</dbReference>
<keyword evidence="3" id="KW-0804">Transcription</keyword>
<dbReference type="InterPro" id="IPR009057">
    <property type="entry name" value="Homeodomain-like_sf"/>
</dbReference>
<protein>
    <submittedName>
        <fullName evidence="7">AcrR family transcriptional regulator</fullName>
    </submittedName>
</protein>
<dbReference type="SUPFAM" id="SSF48498">
    <property type="entry name" value="Tetracyclin repressor-like, C-terminal domain"/>
    <property type="match status" value="1"/>
</dbReference>
<dbReference type="InterPro" id="IPR036271">
    <property type="entry name" value="Tet_transcr_reg_TetR-rel_C_sf"/>
</dbReference>
<evidence type="ECO:0000259" key="6">
    <source>
        <dbReference type="PROSITE" id="PS50977"/>
    </source>
</evidence>
<keyword evidence="8" id="KW-1185">Reference proteome</keyword>
<evidence type="ECO:0000256" key="3">
    <source>
        <dbReference type="ARBA" id="ARBA00023163"/>
    </source>
</evidence>
<dbReference type="Gene3D" id="1.10.10.60">
    <property type="entry name" value="Homeodomain-like"/>
    <property type="match status" value="1"/>
</dbReference>
<keyword evidence="2 4" id="KW-0238">DNA-binding</keyword>
<dbReference type="Pfam" id="PF16925">
    <property type="entry name" value="TetR_C_13"/>
    <property type="match status" value="1"/>
</dbReference>
<dbReference type="PANTHER" id="PTHR47506:SF1">
    <property type="entry name" value="HTH-TYPE TRANSCRIPTIONAL REGULATOR YJDC"/>
    <property type="match status" value="1"/>
</dbReference>
<evidence type="ECO:0000313" key="7">
    <source>
        <dbReference type="EMBL" id="MDQ0381715.1"/>
    </source>
</evidence>
<sequence length="222" mass="23867">MARPRAFDEKQVLNAVREQFWNAGYAATSLEDLMRVSGLGKGSLYAAFGDKRQLFLRALRSYTEDNHEALRKALAEPPRAVDALRMLLEAPIDPRTRRGCLLANSTCELGNADPDVLAHAHRAYETTTALIGDCVARAQREGDLPAEADPIALARALLAAQQGIVFMSRTGLDTATLTATARSLAAQLLPTHSGDCPPCPRTDRPRAGGTADSSGAKHAYLT</sequence>
<accession>A0ABU0F3Q2</accession>
<evidence type="ECO:0000256" key="1">
    <source>
        <dbReference type="ARBA" id="ARBA00023015"/>
    </source>
</evidence>
<dbReference type="RefSeq" id="WP_306996478.1">
    <property type="nucleotide sequence ID" value="NZ_JAUSUT010000001.1"/>
</dbReference>
<dbReference type="InterPro" id="IPR011075">
    <property type="entry name" value="TetR_C"/>
</dbReference>
<dbReference type="Proteomes" id="UP001229651">
    <property type="component" value="Unassembled WGS sequence"/>
</dbReference>
<feature type="DNA-binding region" description="H-T-H motif" evidence="4">
    <location>
        <begin position="29"/>
        <end position="48"/>
    </location>
</feature>
<keyword evidence="1" id="KW-0805">Transcription regulation</keyword>
<dbReference type="Gene3D" id="1.10.357.10">
    <property type="entry name" value="Tetracycline Repressor, domain 2"/>
    <property type="match status" value="1"/>
</dbReference>
<evidence type="ECO:0000313" key="8">
    <source>
        <dbReference type="Proteomes" id="UP001229651"/>
    </source>
</evidence>
<proteinExistence type="predicted"/>
<feature type="region of interest" description="Disordered" evidence="5">
    <location>
        <begin position="192"/>
        <end position="222"/>
    </location>
</feature>
<gene>
    <name evidence="7" type="ORF">FB470_005709</name>
</gene>
<evidence type="ECO:0000256" key="4">
    <source>
        <dbReference type="PROSITE-ProRule" id="PRU00335"/>
    </source>
</evidence>
<dbReference type="PANTHER" id="PTHR47506">
    <property type="entry name" value="TRANSCRIPTIONAL REGULATORY PROTEIN"/>
    <property type="match status" value="1"/>
</dbReference>
<dbReference type="PROSITE" id="PS50977">
    <property type="entry name" value="HTH_TETR_2"/>
    <property type="match status" value="1"/>
</dbReference>